<proteinExistence type="predicted"/>
<evidence type="ECO:0000313" key="2">
    <source>
        <dbReference type="EMBL" id="MFC6957558.1"/>
    </source>
</evidence>
<comment type="caution">
    <text evidence="2">The sequence shown here is derived from an EMBL/GenBank/DDBJ whole genome shotgun (WGS) entry which is preliminary data.</text>
</comment>
<keyword evidence="3" id="KW-1185">Reference proteome</keyword>
<feature type="transmembrane region" description="Helical" evidence="1">
    <location>
        <begin position="66"/>
        <end position="83"/>
    </location>
</feature>
<keyword evidence="1" id="KW-1133">Transmembrane helix</keyword>
<sequence>MAEKHENRTDDATMPKDITDHVGPFDRFATKASEFAARAPFFLLCILLVLIWAPSIIWLPMETWQLIINTTTTIITFLMVALLQNTESRNDAAIQQKLNAIADGLADLMQHTAKEDPESHDLEDCRKQLRRAVGLEDDEST</sequence>
<evidence type="ECO:0000313" key="3">
    <source>
        <dbReference type="Proteomes" id="UP001596470"/>
    </source>
</evidence>
<reference evidence="3" key="1">
    <citation type="journal article" date="2019" name="Int. J. Syst. Evol. Microbiol.">
        <title>The Global Catalogue of Microorganisms (GCM) 10K type strain sequencing project: providing services to taxonomists for standard genome sequencing and annotation.</title>
        <authorList>
            <consortium name="The Broad Institute Genomics Platform"/>
            <consortium name="The Broad Institute Genome Sequencing Center for Infectious Disease"/>
            <person name="Wu L."/>
            <person name="Ma J."/>
        </authorList>
    </citation>
    <scope>NUCLEOTIDE SEQUENCE [LARGE SCALE GENOMIC DNA]</scope>
    <source>
        <strain evidence="3">KACC 12634</strain>
    </source>
</reference>
<keyword evidence="1" id="KW-0812">Transmembrane</keyword>
<dbReference type="Pfam" id="PF04120">
    <property type="entry name" value="Iron_permease"/>
    <property type="match status" value="1"/>
</dbReference>
<dbReference type="EMBL" id="JBHSYS010000002">
    <property type="protein sequence ID" value="MFC6957558.1"/>
    <property type="molecule type" value="Genomic_DNA"/>
</dbReference>
<accession>A0ABW2D7L0</accession>
<name>A0ABW2D7L0_9ACTN</name>
<evidence type="ECO:0000256" key="1">
    <source>
        <dbReference type="SAM" id="Phobius"/>
    </source>
</evidence>
<gene>
    <name evidence="2" type="ORF">ACFQS3_10175</name>
</gene>
<organism evidence="2 3">
    <name type="scientific">Glycomyces mayteni</name>
    <dbReference type="NCBI Taxonomy" id="543887"/>
    <lineage>
        <taxon>Bacteria</taxon>
        <taxon>Bacillati</taxon>
        <taxon>Actinomycetota</taxon>
        <taxon>Actinomycetes</taxon>
        <taxon>Glycomycetales</taxon>
        <taxon>Glycomycetaceae</taxon>
        <taxon>Glycomyces</taxon>
    </lineage>
</organism>
<keyword evidence="1" id="KW-0472">Membrane</keyword>
<dbReference type="InterPro" id="IPR007251">
    <property type="entry name" value="Iron_permease_Fet4"/>
</dbReference>
<dbReference type="RefSeq" id="WP_382349346.1">
    <property type="nucleotide sequence ID" value="NZ_JBHMBP010000002.1"/>
</dbReference>
<protein>
    <submittedName>
        <fullName evidence="2">Low affinity iron permease family protein</fullName>
    </submittedName>
</protein>
<feature type="transmembrane region" description="Helical" evidence="1">
    <location>
        <begin position="41"/>
        <end position="60"/>
    </location>
</feature>
<dbReference type="Proteomes" id="UP001596470">
    <property type="component" value="Unassembled WGS sequence"/>
</dbReference>